<name>A0A6A4DPQ2_9STRA</name>
<protein>
    <recommendedName>
        <fullName evidence="3">CCHC-type domain-containing protein</fullName>
    </recommendedName>
</protein>
<feature type="compositionally biased region" description="Low complexity" evidence="2">
    <location>
        <begin position="460"/>
        <end position="473"/>
    </location>
</feature>
<feature type="compositionally biased region" description="Polar residues" evidence="2">
    <location>
        <begin position="156"/>
        <end position="168"/>
    </location>
</feature>
<dbReference type="Pfam" id="PF08284">
    <property type="entry name" value="RVP_2"/>
    <property type="match status" value="1"/>
</dbReference>
<dbReference type="GO" id="GO:0008270">
    <property type="term" value="F:zinc ion binding"/>
    <property type="evidence" value="ECO:0007669"/>
    <property type="project" value="UniProtKB-KW"/>
</dbReference>
<evidence type="ECO:0000259" key="3">
    <source>
        <dbReference type="PROSITE" id="PS50158"/>
    </source>
</evidence>
<comment type="caution">
    <text evidence="4">The sequence shown here is derived from an EMBL/GenBank/DDBJ whole genome shotgun (WGS) entry which is preliminary data.</text>
</comment>
<dbReference type="CDD" id="cd00303">
    <property type="entry name" value="retropepsin_like"/>
    <property type="match status" value="1"/>
</dbReference>
<keyword evidence="1" id="KW-0862">Zinc</keyword>
<dbReference type="Pfam" id="PF03732">
    <property type="entry name" value="Retrotrans_gag"/>
    <property type="match status" value="1"/>
</dbReference>
<evidence type="ECO:0000313" key="5">
    <source>
        <dbReference type="Proteomes" id="UP000434957"/>
    </source>
</evidence>
<organism evidence="4 5">
    <name type="scientific">Phytophthora rubi</name>
    <dbReference type="NCBI Taxonomy" id="129364"/>
    <lineage>
        <taxon>Eukaryota</taxon>
        <taxon>Sar</taxon>
        <taxon>Stramenopiles</taxon>
        <taxon>Oomycota</taxon>
        <taxon>Peronosporomycetes</taxon>
        <taxon>Peronosporales</taxon>
        <taxon>Peronosporaceae</taxon>
        <taxon>Phytophthora</taxon>
    </lineage>
</organism>
<dbReference type="Gene3D" id="4.10.60.10">
    <property type="entry name" value="Zinc finger, CCHC-type"/>
    <property type="match status" value="1"/>
</dbReference>
<dbReference type="SUPFAM" id="SSF57756">
    <property type="entry name" value="Retrovirus zinc finger-like domains"/>
    <property type="match status" value="1"/>
</dbReference>
<dbReference type="Proteomes" id="UP000434957">
    <property type="component" value="Unassembled WGS sequence"/>
</dbReference>
<feature type="region of interest" description="Disordered" evidence="2">
    <location>
        <begin position="144"/>
        <end position="169"/>
    </location>
</feature>
<reference evidence="4 5" key="1">
    <citation type="submission" date="2018-08" db="EMBL/GenBank/DDBJ databases">
        <title>Genomic investigation of the strawberry pathogen Phytophthora fragariae indicates pathogenicity is determined by transcriptional variation in three key races.</title>
        <authorList>
            <person name="Adams T.M."/>
            <person name="Armitage A.D."/>
            <person name="Sobczyk M.K."/>
            <person name="Bates H.J."/>
            <person name="Dunwell J.M."/>
            <person name="Nellist C.F."/>
            <person name="Harrison R.J."/>
        </authorList>
    </citation>
    <scope>NUCLEOTIDE SEQUENCE [LARGE SCALE GENOMIC DNA]</scope>
    <source>
        <strain evidence="4 5">SCRP333</strain>
    </source>
</reference>
<dbReference type="SMART" id="SM00343">
    <property type="entry name" value="ZnF_C2HC"/>
    <property type="match status" value="1"/>
</dbReference>
<keyword evidence="1" id="KW-0479">Metal-binding</keyword>
<gene>
    <name evidence="4" type="ORF">PR003_g19821</name>
</gene>
<feature type="region of interest" description="Disordered" evidence="2">
    <location>
        <begin position="384"/>
        <end position="479"/>
    </location>
</feature>
<feature type="compositionally biased region" description="Low complexity" evidence="2">
    <location>
        <begin position="433"/>
        <end position="442"/>
    </location>
</feature>
<feature type="domain" description="CCHC-type" evidence="3">
    <location>
        <begin position="173"/>
        <end position="187"/>
    </location>
</feature>
<keyword evidence="1" id="KW-0863">Zinc-finger</keyword>
<keyword evidence="5" id="KW-1185">Reference proteome</keyword>
<dbReference type="InterPro" id="IPR001878">
    <property type="entry name" value="Znf_CCHC"/>
</dbReference>
<proteinExistence type="predicted"/>
<dbReference type="SUPFAM" id="SSF50630">
    <property type="entry name" value="Acid proteases"/>
    <property type="match status" value="1"/>
</dbReference>
<dbReference type="InterPro" id="IPR032567">
    <property type="entry name" value="RTL1-rel"/>
</dbReference>
<dbReference type="GO" id="GO:0003676">
    <property type="term" value="F:nucleic acid binding"/>
    <property type="evidence" value="ECO:0007669"/>
    <property type="project" value="InterPro"/>
</dbReference>
<feature type="compositionally biased region" description="Basic and acidic residues" evidence="2">
    <location>
        <begin position="388"/>
        <end position="398"/>
    </location>
</feature>
<dbReference type="PROSITE" id="PS50158">
    <property type="entry name" value="ZF_CCHC"/>
    <property type="match status" value="1"/>
</dbReference>
<feature type="compositionally biased region" description="Basic residues" evidence="2">
    <location>
        <begin position="574"/>
        <end position="586"/>
    </location>
</feature>
<dbReference type="Gene3D" id="2.40.70.10">
    <property type="entry name" value="Acid Proteases"/>
    <property type="match status" value="1"/>
</dbReference>
<evidence type="ECO:0000313" key="4">
    <source>
        <dbReference type="EMBL" id="KAE9312206.1"/>
    </source>
</evidence>
<dbReference type="PANTHER" id="PTHR15503:SF22">
    <property type="entry name" value="TRANSPOSON TY3-I GAG POLYPROTEIN"/>
    <property type="match status" value="1"/>
</dbReference>
<feature type="region of interest" description="Disordered" evidence="2">
    <location>
        <begin position="547"/>
        <end position="589"/>
    </location>
</feature>
<dbReference type="InterPro" id="IPR005162">
    <property type="entry name" value="Retrotrans_gag_dom"/>
</dbReference>
<dbReference type="EMBL" id="QXFT01001703">
    <property type="protein sequence ID" value="KAE9312206.1"/>
    <property type="molecule type" value="Genomic_DNA"/>
</dbReference>
<feature type="region of interest" description="Disordered" evidence="2">
    <location>
        <begin position="682"/>
        <end position="703"/>
    </location>
</feature>
<evidence type="ECO:0000256" key="2">
    <source>
        <dbReference type="SAM" id="MobiDB-lite"/>
    </source>
</evidence>
<dbReference type="InterPro" id="IPR021109">
    <property type="entry name" value="Peptidase_aspartic_dom_sf"/>
</dbReference>
<dbReference type="AlphaFoldDB" id="A0A6A4DPQ2"/>
<sequence length="703" mass="77221">MSKVAFAMSCLGGRARSWAYGRRLTDPTCCSTYEVFKKEPRQAFEPPQNEFRSRAEFLDLQQGKHDVHAYAQRARYLVSNIVANPIDEATKVVTFMKGLKDGPVKTYLFREYPCTLESAITLAMQEEFSLRQAKLHVNVPRPMVKSSGGPEPMDLSSATAAGSQQRRGPTNARCFRCGNNGHYARECTAPVQAAKGRRDDTVFATGNKKLERPAGAGRPAGDAVERVDTGHVVLKTAASSESHSNCKKQDDRPNLVILKVNSKREKSLRALVDCGASNNFVRLQSLARLDFEEVVMPRSLLKVRLATGVVVRTEKRVVRVRFSYREKKFVDELIVLDLDDKFDMVLGMPWLARHDPVIDWTKRTIVHFGSSGATVSDGPIGAARACRGARDPPAETARRAAVPGHSARTPTTERVVGRKFQQEEPVTNKGSDSDASAQRADAIGPNVERRSAIRRRGKESATALGADAAGSADGCKRPAPEMPACSRAAGLHDEAVRDQAGLDCVRTREEPAGDNKKRIACSRAAGLHEEAMRDQAGLDCVRPRVEPAGDQKEDLSAAGPGQNKTRGTGFRTRSERRKRAKLRKSRSGTEALLAVSAGQTQELETTVETLSVLTRTNTGLQYKKMKLENPPTLASELTSLPVTSWRRFARDLHDGRIEQICILSDIDRLKCEAEELKQLVTEGVDSSPLSRRRNASTSRAGTH</sequence>
<evidence type="ECO:0000256" key="1">
    <source>
        <dbReference type="PROSITE-ProRule" id="PRU00047"/>
    </source>
</evidence>
<dbReference type="PANTHER" id="PTHR15503">
    <property type="entry name" value="LDOC1 RELATED"/>
    <property type="match status" value="1"/>
</dbReference>
<dbReference type="InterPro" id="IPR036875">
    <property type="entry name" value="Znf_CCHC_sf"/>
</dbReference>
<accession>A0A6A4DPQ2</accession>
<dbReference type="Pfam" id="PF00098">
    <property type="entry name" value="zf-CCHC"/>
    <property type="match status" value="1"/>
</dbReference>